<dbReference type="InterPro" id="IPR029226">
    <property type="entry name" value="Ecp2-like"/>
</dbReference>
<organism evidence="3 4">
    <name type="scientific">Tolypocladium paradoxum</name>
    <dbReference type="NCBI Taxonomy" id="94208"/>
    <lineage>
        <taxon>Eukaryota</taxon>
        <taxon>Fungi</taxon>
        <taxon>Dikarya</taxon>
        <taxon>Ascomycota</taxon>
        <taxon>Pezizomycotina</taxon>
        <taxon>Sordariomycetes</taxon>
        <taxon>Hypocreomycetidae</taxon>
        <taxon>Hypocreales</taxon>
        <taxon>Ophiocordycipitaceae</taxon>
        <taxon>Tolypocladium</taxon>
    </lineage>
</organism>
<name>A0A2S4KUH6_9HYPO</name>
<feature type="chain" id="PRO_5015571504" description="Ecp2 effector protein-like domain-containing protein" evidence="1">
    <location>
        <begin position="28"/>
        <end position="169"/>
    </location>
</feature>
<feature type="signal peptide" evidence="1">
    <location>
        <begin position="1"/>
        <end position="27"/>
    </location>
</feature>
<sequence>MTATTSPWPRAVLCVLLLVNLAAFVAAAGGRPPFTDARGVSWTPSATHQSTCDQATFAFDSRLDPADWRQCVALASAWGAEKGTFRVAQGDDKTYRPILHQSDCTLAVEPMDAGKRSYTIGDEDVKKILDNSLKNFSHGTLLAVGGVVKCDVDSGGRAGLAWRISKAGK</sequence>
<dbReference type="EMBL" id="PKSG01000634">
    <property type="protein sequence ID" value="POR33835.1"/>
    <property type="molecule type" value="Genomic_DNA"/>
</dbReference>
<dbReference type="Proteomes" id="UP000237481">
    <property type="component" value="Unassembled WGS sequence"/>
</dbReference>
<proteinExistence type="predicted"/>
<evidence type="ECO:0000259" key="2">
    <source>
        <dbReference type="Pfam" id="PF14856"/>
    </source>
</evidence>
<evidence type="ECO:0000313" key="4">
    <source>
        <dbReference type="Proteomes" id="UP000237481"/>
    </source>
</evidence>
<comment type="caution">
    <text evidence="3">The sequence shown here is derived from an EMBL/GenBank/DDBJ whole genome shotgun (WGS) entry which is preliminary data.</text>
</comment>
<dbReference type="OrthoDB" id="4944568at2759"/>
<feature type="domain" description="Ecp2 effector protein-like" evidence="2">
    <location>
        <begin position="51"/>
        <end position="150"/>
    </location>
</feature>
<dbReference type="STRING" id="94208.A0A2S4KUH6"/>
<evidence type="ECO:0000313" key="3">
    <source>
        <dbReference type="EMBL" id="POR33835.1"/>
    </source>
</evidence>
<keyword evidence="4" id="KW-1185">Reference proteome</keyword>
<protein>
    <recommendedName>
        <fullName evidence="2">Ecp2 effector protein-like domain-containing protein</fullName>
    </recommendedName>
</protein>
<evidence type="ECO:0000256" key="1">
    <source>
        <dbReference type="SAM" id="SignalP"/>
    </source>
</evidence>
<dbReference type="Pfam" id="PF14856">
    <property type="entry name" value="Hce2"/>
    <property type="match status" value="1"/>
</dbReference>
<accession>A0A2S4KUH6</accession>
<keyword evidence="1" id="KW-0732">Signal</keyword>
<dbReference type="AlphaFoldDB" id="A0A2S4KUH6"/>
<reference evidence="3 4" key="1">
    <citation type="submission" date="2018-01" db="EMBL/GenBank/DDBJ databases">
        <title>Harnessing the power of phylogenomics to disentangle the directionality and signatures of interkingdom host jumping in the parasitic fungal genus Tolypocladium.</title>
        <authorList>
            <person name="Quandt C.A."/>
            <person name="Patterson W."/>
            <person name="Spatafora J.W."/>
        </authorList>
    </citation>
    <scope>NUCLEOTIDE SEQUENCE [LARGE SCALE GENOMIC DNA]</scope>
    <source>
        <strain evidence="3 4">NRBC 100945</strain>
    </source>
</reference>
<gene>
    <name evidence="3" type="ORF">TPAR_05966</name>
</gene>